<dbReference type="STRING" id="42155.A0A0R3Q507"/>
<name>A0A0R3Q507_9BILA</name>
<sequence length="177" mass="20133">MHITWAYLITLIILISDLFIRFTVDVVYADYKNSSFTDSGAFLIGTNKSNQIARIHYANSNAVYGITVYEKLLATALDNIIVVYNISSSVRIESVHSLQLPRSIRKKLLEFKFIGHEMQKSIMPYFRLCLLTSPEKSCMEYLLALNGNKVEELIYATAVKDSNENVNIRVVTKNANQ</sequence>
<keyword evidence="1" id="KW-1133">Transmembrane helix</keyword>
<dbReference type="WBParaSite" id="BTMF_0000139701-mRNA-1">
    <property type="protein sequence ID" value="BTMF_0000139701-mRNA-1"/>
    <property type="gene ID" value="BTMF_0000139701"/>
</dbReference>
<reference evidence="2" key="1">
    <citation type="submission" date="2017-02" db="UniProtKB">
        <authorList>
            <consortium name="WormBaseParasite"/>
        </authorList>
    </citation>
    <scope>IDENTIFICATION</scope>
</reference>
<keyword evidence="1" id="KW-0812">Transmembrane</keyword>
<dbReference type="AlphaFoldDB" id="A0A0R3Q507"/>
<feature type="transmembrane region" description="Helical" evidence="1">
    <location>
        <begin position="6"/>
        <end position="24"/>
    </location>
</feature>
<organism evidence="2">
    <name type="scientific">Brugia timori</name>
    <dbReference type="NCBI Taxonomy" id="42155"/>
    <lineage>
        <taxon>Eukaryota</taxon>
        <taxon>Metazoa</taxon>
        <taxon>Ecdysozoa</taxon>
        <taxon>Nematoda</taxon>
        <taxon>Chromadorea</taxon>
        <taxon>Rhabditida</taxon>
        <taxon>Spirurina</taxon>
        <taxon>Spiruromorpha</taxon>
        <taxon>Filarioidea</taxon>
        <taxon>Onchocercidae</taxon>
        <taxon>Brugia</taxon>
    </lineage>
</organism>
<protein>
    <submittedName>
        <fullName evidence="2">Lectin_legB domain-containing protein</fullName>
    </submittedName>
</protein>
<proteinExistence type="predicted"/>
<keyword evidence="1" id="KW-0472">Membrane</keyword>
<evidence type="ECO:0000313" key="2">
    <source>
        <dbReference type="WBParaSite" id="BTMF_0000139701-mRNA-1"/>
    </source>
</evidence>
<accession>A0A0R3Q507</accession>
<evidence type="ECO:0000256" key="1">
    <source>
        <dbReference type="SAM" id="Phobius"/>
    </source>
</evidence>